<dbReference type="EMBL" id="GEVM01014719">
    <property type="protein sequence ID" value="JAU91219.1"/>
    <property type="molecule type" value="Transcribed_RNA"/>
</dbReference>
<gene>
    <name evidence="2" type="ORF">MP_TR846_c0_g1_i1_g.2224</name>
</gene>
<accession>A0A1J3JFI6</accession>
<evidence type="ECO:0000256" key="1">
    <source>
        <dbReference type="SAM" id="MobiDB-lite"/>
    </source>
</evidence>
<dbReference type="PANTHER" id="PTHR33018:SF34">
    <property type="entry name" value="OS02G0472350 PROTEIN"/>
    <property type="match status" value="1"/>
</dbReference>
<reference evidence="2" key="1">
    <citation type="submission" date="2016-07" db="EMBL/GenBank/DDBJ databases">
        <title>De novo transcriptome assembly of four accessions of the metal hyperaccumulator plant Noccaea caerulescens.</title>
        <authorList>
            <person name="Blande D."/>
            <person name="Halimaa P."/>
            <person name="Tervahauta A.I."/>
            <person name="Aarts M.G."/>
            <person name="Karenlampi S.O."/>
        </authorList>
    </citation>
    <scope>NUCLEOTIDE SEQUENCE</scope>
</reference>
<protein>
    <submittedName>
        <fullName evidence="2">Uncharacterized protein</fullName>
    </submittedName>
</protein>
<feature type="compositionally biased region" description="Acidic residues" evidence="1">
    <location>
        <begin position="51"/>
        <end position="79"/>
    </location>
</feature>
<dbReference type="AlphaFoldDB" id="A0A1J3JFI6"/>
<feature type="compositionally biased region" description="Basic residues" evidence="1">
    <location>
        <begin position="106"/>
        <end position="119"/>
    </location>
</feature>
<dbReference type="PANTHER" id="PTHR33018">
    <property type="entry name" value="OS10G0338966 PROTEIN-RELATED"/>
    <property type="match status" value="1"/>
</dbReference>
<feature type="region of interest" description="Disordered" evidence="1">
    <location>
        <begin position="1"/>
        <end position="120"/>
    </location>
</feature>
<name>A0A1J3JFI6_NOCCA</name>
<proteinExistence type="predicted"/>
<feature type="region of interest" description="Disordered" evidence="1">
    <location>
        <begin position="266"/>
        <end position="286"/>
    </location>
</feature>
<evidence type="ECO:0000313" key="2">
    <source>
        <dbReference type="EMBL" id="JAU91219.1"/>
    </source>
</evidence>
<organism evidence="2">
    <name type="scientific">Noccaea caerulescens</name>
    <name type="common">Alpine penny-cress</name>
    <name type="synonym">Thlaspi caerulescens</name>
    <dbReference type="NCBI Taxonomy" id="107243"/>
    <lineage>
        <taxon>Eukaryota</taxon>
        <taxon>Viridiplantae</taxon>
        <taxon>Streptophyta</taxon>
        <taxon>Embryophyta</taxon>
        <taxon>Tracheophyta</taxon>
        <taxon>Spermatophyta</taxon>
        <taxon>Magnoliopsida</taxon>
        <taxon>eudicotyledons</taxon>
        <taxon>Gunneridae</taxon>
        <taxon>Pentapetalae</taxon>
        <taxon>rosids</taxon>
        <taxon>malvids</taxon>
        <taxon>Brassicales</taxon>
        <taxon>Brassicaceae</taxon>
        <taxon>Coluteocarpeae</taxon>
        <taxon>Noccaea</taxon>
    </lineage>
</organism>
<sequence>MATDGIRFSKRQAGMEATPIVERKRKKNKKVPEVTENVPTVEDTHIHEHESEEGDNAFVEDDYGEADVGDAEDIVPAEEETMRPHTEQVSVSAEEEQTQQSEASNKKKRGPTKMRKVAKHHDDKVEVEFTSVGEHVSIGSVTLSSFLGPLVREHVPVLLDDWRHLDEELRDTLWEEVQAANASAGRVHICDWNLDGEIIGEGILCSTNPKDLVNNIPLGPNAAIVKVVLVLKEKAFLWRPSAEMSEMGDALNENIAWPMDKVQLMSPATPAEETSRKSHASASNSTSISKGVKQRCILLDCNGSGETVAQGRISSTDPADKVHFVPLGLNASKVWVEVSKRDSARVWRPNSEVEFISDAIGTTVAWPNDKLILQ</sequence>
<feature type="compositionally biased region" description="Low complexity" evidence="1">
    <location>
        <begin position="87"/>
        <end position="103"/>
    </location>
</feature>